<comment type="pathway">
    <text evidence="1">Amino-acid biosynthesis; L-serine biosynthesis; L-serine from 3-phospho-D-glycerate: step 1/3.</text>
</comment>
<organism evidence="6 7">
    <name type="scientific">Hevea brasiliensis</name>
    <name type="common">Para rubber tree</name>
    <name type="synonym">Siphonia brasiliensis</name>
    <dbReference type="NCBI Taxonomy" id="3981"/>
    <lineage>
        <taxon>Eukaryota</taxon>
        <taxon>Viridiplantae</taxon>
        <taxon>Streptophyta</taxon>
        <taxon>Embryophyta</taxon>
        <taxon>Tracheophyta</taxon>
        <taxon>Spermatophyta</taxon>
        <taxon>Magnoliopsida</taxon>
        <taxon>eudicotyledons</taxon>
        <taxon>Gunneridae</taxon>
        <taxon>Pentapetalae</taxon>
        <taxon>rosids</taxon>
        <taxon>fabids</taxon>
        <taxon>Malpighiales</taxon>
        <taxon>Euphorbiaceae</taxon>
        <taxon>Crotonoideae</taxon>
        <taxon>Micrandreae</taxon>
        <taxon>Hevea</taxon>
    </lineage>
</organism>
<evidence type="ECO:0000259" key="5">
    <source>
        <dbReference type="Pfam" id="PF19304"/>
    </source>
</evidence>
<evidence type="ECO:0000259" key="4">
    <source>
        <dbReference type="Pfam" id="PF02826"/>
    </source>
</evidence>
<dbReference type="Proteomes" id="UP000467840">
    <property type="component" value="Chromosome 3"/>
</dbReference>
<dbReference type="Pfam" id="PF19304">
    <property type="entry name" value="PGDH_inter"/>
    <property type="match status" value="1"/>
</dbReference>
<dbReference type="PANTHER" id="PTHR42938">
    <property type="entry name" value="FORMATE DEHYDROGENASE 1"/>
    <property type="match status" value="1"/>
</dbReference>
<dbReference type="InterPro" id="IPR036291">
    <property type="entry name" value="NAD(P)-bd_dom_sf"/>
</dbReference>
<proteinExistence type="predicted"/>
<name>A0A6A6KGT8_HEVBR</name>
<evidence type="ECO:0000256" key="3">
    <source>
        <dbReference type="ARBA" id="ARBA00048731"/>
    </source>
</evidence>
<feature type="domain" description="D-isomer specific 2-hydroxyacid dehydrogenase NAD-binding" evidence="4">
    <location>
        <begin position="1"/>
        <end position="84"/>
    </location>
</feature>
<evidence type="ECO:0000313" key="6">
    <source>
        <dbReference type="EMBL" id="KAF2287386.1"/>
    </source>
</evidence>
<protein>
    <recommendedName>
        <fullName evidence="2">phosphoglycerate dehydrogenase</fullName>
        <ecNumber evidence="2">1.1.1.95</ecNumber>
    </recommendedName>
</protein>
<gene>
    <name evidence="6" type="ORF">GH714_039797</name>
</gene>
<dbReference type="InterPro" id="IPR029009">
    <property type="entry name" value="ASB_dom_sf"/>
</dbReference>
<dbReference type="GO" id="GO:0051287">
    <property type="term" value="F:NAD binding"/>
    <property type="evidence" value="ECO:0007669"/>
    <property type="project" value="InterPro"/>
</dbReference>
<dbReference type="PANTHER" id="PTHR42938:SF46">
    <property type="entry name" value="D-3-PHOSPHOGLYCERATE DEHYDROGENASE 2, CHLOROPLASTIC"/>
    <property type="match status" value="1"/>
</dbReference>
<dbReference type="AlphaFoldDB" id="A0A6A6KGT8"/>
<accession>A0A6A6KGT8</accession>
<dbReference type="Pfam" id="PF02826">
    <property type="entry name" value="2-Hacid_dh_C"/>
    <property type="match status" value="1"/>
</dbReference>
<evidence type="ECO:0000256" key="2">
    <source>
        <dbReference type="ARBA" id="ARBA00013143"/>
    </source>
</evidence>
<sequence length="247" mass="27261">MGFGKVGSEVARRAKGLGMNVIAHDPYAPAEHLELIWSLSNKPFPLQISSLPHASYSTTHNLFNDDTFANMEDGVRIINVARGGSGIKSVKLVYESARDPDDLDTRLLQAMAIKGIIEPISSSFINLVNADFIAKQKSLRIREERIVVNTSPEFPVHSIQVQIFTVDSKFASAISENGNITIEGRAKYKIPHLTQLGSFGVDVRLKGNLILCRQVYQLRMIGQIGNILGDHNVNINFMSVGRTERSS</sequence>
<comment type="catalytic activity">
    <reaction evidence="3">
        <text>(2R)-3-phosphoglycerate + NAD(+) = 3-phosphooxypyruvate + NADH + H(+)</text>
        <dbReference type="Rhea" id="RHEA:12641"/>
        <dbReference type="ChEBI" id="CHEBI:15378"/>
        <dbReference type="ChEBI" id="CHEBI:18110"/>
        <dbReference type="ChEBI" id="CHEBI:57540"/>
        <dbReference type="ChEBI" id="CHEBI:57945"/>
        <dbReference type="ChEBI" id="CHEBI:58272"/>
        <dbReference type="EC" id="1.1.1.95"/>
    </reaction>
</comment>
<dbReference type="SUPFAM" id="SSF51735">
    <property type="entry name" value="NAD(P)-binding Rossmann-fold domains"/>
    <property type="match status" value="1"/>
</dbReference>
<dbReference type="SUPFAM" id="SSF143548">
    <property type="entry name" value="Serine metabolism enzymes domain"/>
    <property type="match status" value="1"/>
</dbReference>
<evidence type="ECO:0000256" key="1">
    <source>
        <dbReference type="ARBA" id="ARBA00005216"/>
    </source>
</evidence>
<dbReference type="GO" id="GO:0004617">
    <property type="term" value="F:phosphoglycerate dehydrogenase activity"/>
    <property type="evidence" value="ECO:0007669"/>
    <property type="project" value="UniProtKB-EC"/>
</dbReference>
<dbReference type="GO" id="GO:0009570">
    <property type="term" value="C:chloroplast stroma"/>
    <property type="evidence" value="ECO:0007669"/>
    <property type="project" value="TreeGrafter"/>
</dbReference>
<dbReference type="EMBL" id="JAAGAX010000017">
    <property type="protein sequence ID" value="KAF2287386.1"/>
    <property type="molecule type" value="Genomic_DNA"/>
</dbReference>
<feature type="domain" description="D-3-phosphoglycerate dehydrogenase ASB" evidence="5">
    <location>
        <begin position="86"/>
        <end position="169"/>
    </location>
</feature>
<dbReference type="EC" id="1.1.1.95" evidence="2"/>
<dbReference type="FunFam" id="3.30.1330.90:FF:000003">
    <property type="entry name" value="D-3-phosphoglycerate dehydrogenase"/>
    <property type="match status" value="1"/>
</dbReference>
<dbReference type="InterPro" id="IPR006140">
    <property type="entry name" value="D-isomer_DH_NAD-bd"/>
</dbReference>
<dbReference type="Gene3D" id="3.30.70.260">
    <property type="match status" value="1"/>
</dbReference>
<keyword evidence="7" id="KW-1185">Reference proteome</keyword>
<comment type="caution">
    <text evidence="6">The sequence shown here is derived from an EMBL/GenBank/DDBJ whole genome shotgun (WGS) entry which is preliminary data.</text>
</comment>
<dbReference type="Gene3D" id="3.30.1330.90">
    <property type="entry name" value="D-3-phosphoglycerate dehydrogenase, domain 3"/>
    <property type="match status" value="1"/>
</dbReference>
<reference evidence="6 7" key="1">
    <citation type="journal article" date="2020" name="Mol. Plant">
        <title>The Chromosome-Based Rubber Tree Genome Provides New Insights into Spurge Genome Evolution and Rubber Biosynthesis.</title>
        <authorList>
            <person name="Liu J."/>
            <person name="Shi C."/>
            <person name="Shi C.C."/>
            <person name="Li W."/>
            <person name="Zhang Q.J."/>
            <person name="Zhang Y."/>
            <person name="Li K."/>
            <person name="Lu H.F."/>
            <person name="Shi C."/>
            <person name="Zhu S.T."/>
            <person name="Xiao Z.Y."/>
            <person name="Nan H."/>
            <person name="Yue Y."/>
            <person name="Zhu X.G."/>
            <person name="Wu Y."/>
            <person name="Hong X.N."/>
            <person name="Fan G.Y."/>
            <person name="Tong Y."/>
            <person name="Zhang D."/>
            <person name="Mao C.L."/>
            <person name="Liu Y.L."/>
            <person name="Hao S.J."/>
            <person name="Liu W.Q."/>
            <person name="Lv M.Q."/>
            <person name="Zhang H.B."/>
            <person name="Liu Y."/>
            <person name="Hu-Tang G.R."/>
            <person name="Wang J.P."/>
            <person name="Wang J.H."/>
            <person name="Sun Y.H."/>
            <person name="Ni S.B."/>
            <person name="Chen W.B."/>
            <person name="Zhang X.C."/>
            <person name="Jiao Y.N."/>
            <person name="Eichler E.E."/>
            <person name="Li G.H."/>
            <person name="Liu X."/>
            <person name="Gao L.Z."/>
        </authorList>
    </citation>
    <scope>NUCLEOTIDE SEQUENCE [LARGE SCALE GENOMIC DNA]</scope>
    <source>
        <strain evidence="7">cv. GT1</strain>
        <tissue evidence="6">Leaf</tissue>
    </source>
</reference>
<dbReference type="InterPro" id="IPR045626">
    <property type="entry name" value="PGDH_ASB_dom"/>
</dbReference>
<evidence type="ECO:0000313" key="7">
    <source>
        <dbReference type="Proteomes" id="UP000467840"/>
    </source>
</evidence>